<dbReference type="AlphaFoldDB" id="A0A2L0UC46"/>
<dbReference type="EMBL" id="CP024915">
    <property type="protein sequence ID" value="AUZ86824.1"/>
    <property type="molecule type" value="Genomic_DNA"/>
</dbReference>
<evidence type="ECO:0000313" key="1">
    <source>
        <dbReference type="EMBL" id="AUZ86824.1"/>
    </source>
</evidence>
<accession>A0A2L0UC46</accession>
<name>A0A2L0UC46_9MICC</name>
<organism evidence="1 2">
    <name type="scientific">Arthrobacter agilis</name>
    <dbReference type="NCBI Taxonomy" id="37921"/>
    <lineage>
        <taxon>Bacteria</taxon>
        <taxon>Bacillati</taxon>
        <taxon>Actinomycetota</taxon>
        <taxon>Actinomycetes</taxon>
        <taxon>Micrococcales</taxon>
        <taxon>Micrococcaceae</taxon>
        <taxon>Arthrobacter</taxon>
    </lineage>
</organism>
<dbReference type="InterPro" id="IPR019639">
    <property type="entry name" value="DUF2505"/>
</dbReference>
<dbReference type="Proteomes" id="UP000239187">
    <property type="component" value="Chromosome"/>
</dbReference>
<reference evidence="1 2" key="1">
    <citation type="submission" date="2017-11" db="EMBL/GenBank/DDBJ databases">
        <title>Draft genome of Arthrobacter agilis strain UMCV2, a plant growth-promoting rhizobacterium and biocontrol capacity of phytopathogenic fungi.</title>
        <authorList>
            <person name="Martinez-Camara R."/>
            <person name="Santoyo G."/>
            <person name="Moreno-Hagelsieb G."/>
            <person name="Valencia-Cantero E."/>
        </authorList>
    </citation>
    <scope>NUCLEOTIDE SEQUENCE [LARGE SCALE GENOMIC DNA]</scope>
    <source>
        <strain evidence="1 2">UMCV2</strain>
    </source>
</reference>
<dbReference type="RefSeq" id="WP_208740698.1">
    <property type="nucleotide sequence ID" value="NZ_CP024915.1"/>
</dbReference>
<gene>
    <name evidence="1" type="ORF">CVO76_03590</name>
</gene>
<sequence length="165" mass="17433">MALNASTTLPYDTATVLGVFTDEGFVRHMSEYVGGSLESLTLDGDTAGAFTLTAVRTMPTHRLPDMARKFVGETLSVTQTEHWDAPAADGSRQATLEMTVAGVPLNVAAIQRLIAQGTDTVVDLQGNVTSSIPFLGGKIAGAAEPMIGKALNVQAVEARKWLESR</sequence>
<proteinExistence type="predicted"/>
<protein>
    <submittedName>
        <fullName evidence="1">DUF2505 domain-containing protein</fullName>
    </submittedName>
</protein>
<dbReference type="Pfam" id="PF10698">
    <property type="entry name" value="DUF2505"/>
    <property type="match status" value="1"/>
</dbReference>
<evidence type="ECO:0000313" key="2">
    <source>
        <dbReference type="Proteomes" id="UP000239187"/>
    </source>
</evidence>